<evidence type="ECO:0000256" key="6">
    <source>
        <dbReference type="ARBA" id="ARBA00023125"/>
    </source>
</evidence>
<dbReference type="GO" id="GO:0106300">
    <property type="term" value="P:protein-DNA covalent cross-linking repair"/>
    <property type="evidence" value="ECO:0007669"/>
    <property type="project" value="InterPro"/>
</dbReference>
<keyword evidence="4 8" id="KW-0378">Hydrolase</keyword>
<evidence type="ECO:0000256" key="8">
    <source>
        <dbReference type="RuleBase" id="RU364100"/>
    </source>
</evidence>
<keyword evidence="10" id="KW-1185">Reference proteome</keyword>
<dbReference type="PANTHER" id="PTHR13604">
    <property type="entry name" value="DC12-RELATED"/>
    <property type="match status" value="1"/>
</dbReference>
<organism evidence="9 10">
    <name type="scientific">Neobacillus piezotolerans</name>
    <dbReference type="NCBI Taxonomy" id="2259171"/>
    <lineage>
        <taxon>Bacteria</taxon>
        <taxon>Bacillati</taxon>
        <taxon>Bacillota</taxon>
        <taxon>Bacilli</taxon>
        <taxon>Bacillales</taxon>
        <taxon>Bacillaceae</taxon>
        <taxon>Neobacillus</taxon>
    </lineage>
</organism>
<reference evidence="9 10" key="1">
    <citation type="submission" date="2018-07" db="EMBL/GenBank/DDBJ databases">
        <title>Bacillus sp. YLB-04 draft genome sequence.</title>
        <authorList>
            <person name="Yu L."/>
            <person name="Tang X."/>
        </authorList>
    </citation>
    <scope>NUCLEOTIDE SEQUENCE [LARGE SCALE GENOMIC DNA]</scope>
    <source>
        <strain evidence="9 10">YLB-04</strain>
    </source>
</reference>
<sequence length="222" mass="25294">MCGRFSLITDVYALMRQYQFEFDGEFEPRYNIAPGTDIMAIACNGGKRVGGELRWGLIPFWADNEKVGYKMINARAETVHEKASFRNPLKSKRCLIPADGYFEWKREGKAKRPFRFINKDNSPFMFAGLYDVWDKGGTPIFSCTIITTAANEKTAEIHDRMPAILTPDEQDVWLDPAMSDTIALTSLLKPYPSEKIDFYEVSTLVNSARNENREIIAPLNSK</sequence>
<dbReference type="EC" id="3.4.-.-" evidence="8"/>
<comment type="similarity">
    <text evidence="1 8">Belongs to the SOS response-associated peptidase family.</text>
</comment>
<keyword evidence="2 8" id="KW-0645">Protease</keyword>
<evidence type="ECO:0000256" key="7">
    <source>
        <dbReference type="ARBA" id="ARBA00023239"/>
    </source>
</evidence>
<name>A0A3D8GMC6_9BACI</name>
<evidence type="ECO:0000256" key="2">
    <source>
        <dbReference type="ARBA" id="ARBA00022670"/>
    </source>
</evidence>
<keyword evidence="6" id="KW-0238">DNA-binding</keyword>
<keyword evidence="7" id="KW-0456">Lyase</keyword>
<keyword evidence="5" id="KW-0190">Covalent protein-DNA linkage</keyword>
<gene>
    <name evidence="9" type="ORF">DRW41_17380</name>
</gene>
<evidence type="ECO:0000256" key="3">
    <source>
        <dbReference type="ARBA" id="ARBA00022763"/>
    </source>
</evidence>
<dbReference type="GO" id="GO:0008233">
    <property type="term" value="F:peptidase activity"/>
    <property type="evidence" value="ECO:0007669"/>
    <property type="project" value="UniProtKB-KW"/>
</dbReference>
<dbReference type="SUPFAM" id="SSF143081">
    <property type="entry name" value="BB1717-like"/>
    <property type="match status" value="1"/>
</dbReference>
<proteinExistence type="inferred from homology"/>
<evidence type="ECO:0000256" key="5">
    <source>
        <dbReference type="ARBA" id="ARBA00023124"/>
    </source>
</evidence>
<dbReference type="Pfam" id="PF02586">
    <property type="entry name" value="SRAP"/>
    <property type="match status" value="1"/>
</dbReference>
<dbReference type="OrthoDB" id="9782620at2"/>
<evidence type="ECO:0000256" key="1">
    <source>
        <dbReference type="ARBA" id="ARBA00008136"/>
    </source>
</evidence>
<dbReference type="AlphaFoldDB" id="A0A3D8GMC6"/>
<evidence type="ECO:0000256" key="4">
    <source>
        <dbReference type="ARBA" id="ARBA00022801"/>
    </source>
</evidence>
<dbReference type="EMBL" id="QNQT01000009">
    <property type="protein sequence ID" value="RDU35511.1"/>
    <property type="molecule type" value="Genomic_DNA"/>
</dbReference>
<evidence type="ECO:0000313" key="10">
    <source>
        <dbReference type="Proteomes" id="UP000257144"/>
    </source>
</evidence>
<dbReference type="Proteomes" id="UP000257144">
    <property type="component" value="Unassembled WGS sequence"/>
</dbReference>
<protein>
    <recommendedName>
        <fullName evidence="8">Abasic site processing protein</fullName>
        <ecNumber evidence="8">3.4.-.-</ecNumber>
    </recommendedName>
</protein>
<evidence type="ECO:0000313" key="9">
    <source>
        <dbReference type="EMBL" id="RDU35511.1"/>
    </source>
</evidence>
<accession>A0A3D8GMC6</accession>
<dbReference type="GO" id="GO:0006508">
    <property type="term" value="P:proteolysis"/>
    <property type="evidence" value="ECO:0007669"/>
    <property type="project" value="UniProtKB-KW"/>
</dbReference>
<dbReference type="InterPro" id="IPR003738">
    <property type="entry name" value="SRAP"/>
</dbReference>
<dbReference type="GO" id="GO:0016829">
    <property type="term" value="F:lyase activity"/>
    <property type="evidence" value="ECO:0007669"/>
    <property type="project" value="UniProtKB-KW"/>
</dbReference>
<dbReference type="GO" id="GO:0003697">
    <property type="term" value="F:single-stranded DNA binding"/>
    <property type="evidence" value="ECO:0007669"/>
    <property type="project" value="InterPro"/>
</dbReference>
<dbReference type="InterPro" id="IPR036590">
    <property type="entry name" value="SRAP-like"/>
</dbReference>
<dbReference type="PANTHER" id="PTHR13604:SF0">
    <property type="entry name" value="ABASIC SITE PROCESSING PROTEIN HMCES"/>
    <property type="match status" value="1"/>
</dbReference>
<dbReference type="RefSeq" id="WP_115453295.1">
    <property type="nucleotide sequence ID" value="NZ_QNQT01000009.1"/>
</dbReference>
<keyword evidence="3" id="KW-0227">DNA damage</keyword>
<comment type="caution">
    <text evidence="9">The sequence shown here is derived from an EMBL/GenBank/DDBJ whole genome shotgun (WGS) entry which is preliminary data.</text>
</comment>
<dbReference type="Gene3D" id="3.90.1680.10">
    <property type="entry name" value="SOS response associated peptidase-like"/>
    <property type="match status" value="1"/>
</dbReference>